<gene>
    <name evidence="2" type="ORF">E1292_35775</name>
</gene>
<sequence length="89" mass="9141">MTADAGRLERELADMIAGVSGGGISAEEVLAGEHPLSALGLTSLARIHLIDEIEDAYGVDIDLRGELPTFEHVGTLATALASLLEGDAA</sequence>
<feature type="domain" description="Carrier" evidence="1">
    <location>
        <begin position="3"/>
        <end position="84"/>
    </location>
</feature>
<dbReference type="InterPro" id="IPR009081">
    <property type="entry name" value="PP-bd_ACP"/>
</dbReference>
<keyword evidence="3" id="KW-1185">Reference proteome</keyword>
<dbReference type="AlphaFoldDB" id="A0A4R4V0W0"/>
<dbReference type="EMBL" id="SMKO01000142">
    <property type="protein sequence ID" value="TDC98160.1"/>
    <property type="molecule type" value="Genomic_DNA"/>
</dbReference>
<dbReference type="InterPro" id="IPR036736">
    <property type="entry name" value="ACP-like_sf"/>
</dbReference>
<dbReference type="Pfam" id="PF00550">
    <property type="entry name" value="PP-binding"/>
    <property type="match status" value="1"/>
</dbReference>
<accession>A0A4R4V0W0</accession>
<protein>
    <recommendedName>
        <fullName evidence="1">Carrier domain-containing protein</fullName>
    </recommendedName>
</protein>
<evidence type="ECO:0000313" key="3">
    <source>
        <dbReference type="Proteomes" id="UP000295258"/>
    </source>
</evidence>
<evidence type="ECO:0000313" key="2">
    <source>
        <dbReference type="EMBL" id="TDC98160.1"/>
    </source>
</evidence>
<dbReference type="RefSeq" id="WP_132601679.1">
    <property type="nucleotide sequence ID" value="NZ_SMKO01000142.1"/>
</dbReference>
<evidence type="ECO:0000259" key="1">
    <source>
        <dbReference type="PROSITE" id="PS50075"/>
    </source>
</evidence>
<dbReference type="Gene3D" id="1.10.1200.10">
    <property type="entry name" value="ACP-like"/>
    <property type="match status" value="1"/>
</dbReference>
<reference evidence="2 3" key="1">
    <citation type="submission" date="2019-03" db="EMBL/GenBank/DDBJ databases">
        <title>Draft genome sequences of novel Actinobacteria.</title>
        <authorList>
            <person name="Sahin N."/>
            <person name="Ay H."/>
            <person name="Saygin H."/>
        </authorList>
    </citation>
    <scope>NUCLEOTIDE SEQUENCE [LARGE SCALE GENOMIC DNA]</scope>
    <source>
        <strain evidence="2 3">KC310</strain>
    </source>
</reference>
<dbReference type="SUPFAM" id="SSF47336">
    <property type="entry name" value="ACP-like"/>
    <property type="match status" value="1"/>
</dbReference>
<name>A0A4R4V0W0_9ACTN</name>
<dbReference type="Proteomes" id="UP000295258">
    <property type="component" value="Unassembled WGS sequence"/>
</dbReference>
<organism evidence="2 3">
    <name type="scientific">Nonomuraea deserti</name>
    <dbReference type="NCBI Taxonomy" id="1848322"/>
    <lineage>
        <taxon>Bacteria</taxon>
        <taxon>Bacillati</taxon>
        <taxon>Actinomycetota</taxon>
        <taxon>Actinomycetes</taxon>
        <taxon>Streptosporangiales</taxon>
        <taxon>Streptosporangiaceae</taxon>
        <taxon>Nonomuraea</taxon>
    </lineage>
</organism>
<dbReference type="PROSITE" id="PS50075">
    <property type="entry name" value="CARRIER"/>
    <property type="match status" value="1"/>
</dbReference>
<proteinExistence type="predicted"/>
<comment type="caution">
    <text evidence="2">The sequence shown here is derived from an EMBL/GenBank/DDBJ whole genome shotgun (WGS) entry which is preliminary data.</text>
</comment>